<evidence type="ECO:0000256" key="6">
    <source>
        <dbReference type="ARBA" id="ARBA00022962"/>
    </source>
</evidence>
<accession>A0A5C5XHS8</accession>
<feature type="binding site" evidence="9">
    <location>
        <begin position="386"/>
        <end position="387"/>
    </location>
    <ligand>
        <name>ATP</name>
        <dbReference type="ChEBI" id="CHEBI:30616"/>
    </ligand>
</feature>
<dbReference type="Pfam" id="PF13522">
    <property type="entry name" value="GATase_6"/>
    <property type="match status" value="1"/>
</dbReference>
<dbReference type="InterPro" id="IPR006426">
    <property type="entry name" value="Asn_synth_AEB"/>
</dbReference>
<proteinExistence type="inferred from homology"/>
<dbReference type="Gene3D" id="3.40.50.620">
    <property type="entry name" value="HUPs"/>
    <property type="match status" value="1"/>
</dbReference>
<feature type="site" description="Important for beta-aspartyl-AMP intermediate formation" evidence="10">
    <location>
        <position position="388"/>
    </location>
</feature>
<evidence type="ECO:0000256" key="1">
    <source>
        <dbReference type="ARBA" id="ARBA00005187"/>
    </source>
</evidence>
<sequence length="644" mass="73202">MCGIVGFLARPEEHSSEHLTTVAGNMADVLATRGPDDYGVWSDVDSGVALGHRRLAILDLSEQGHQPMLSACGRYVLVYNGEIYNFKEIRAELKELKVRFRGTSDTEVLLAAISHWGLRETLPRLRGMFAFALWSRKERKLTLVRDRIGIKPLYYGQAGNEFVFASELKAFHQHPRFKKEVNPSAVALLMRHNYIPAPYSIFQGVKKLQPGMLLEIPLGDFSEEVSDHPIGTNCEPEAYWTLQEAILVGQTNRFSGSYEEAVDQLEVLLKQAVDYRMLSDVPLGAFLSGGVDSSLIVAMMQKKHSQPIRTFTIGFTEHEYDEAPFAHRISDYTGTAHTELCVTPSEARNIIPQLPEIYDEPFADMSQIPTCLVSKLAREYVTVSLSGDGGDELFGGYHRYFHLDNIWNKLQKIPARKWTSSVLDNLTSRVPHSILPELLQKLTFAARIESTEELYAQLHRHWSTNEIMAQEAFDPSFDLGFGAPNPDLDLAKLKWMALDTTTYLPDDILTKVDRASMSVSLEARVPLLDHHIVEFAWTLPQHYRYQGDSGKRILRTLLERYIPADMFDRPKVGFGIPIGEWLRGSLRDWAEDLLSEKSLNEHGLLNTALIRSRWEEHCLGKQNSQYLLWDVLVFQQWYRATMSA</sequence>
<dbReference type="OrthoDB" id="9763290at2"/>
<dbReference type="InterPro" id="IPR029055">
    <property type="entry name" value="Ntn_hydrolases_N"/>
</dbReference>
<dbReference type="InterPro" id="IPR033738">
    <property type="entry name" value="AsnB_N"/>
</dbReference>
<dbReference type="InterPro" id="IPR017932">
    <property type="entry name" value="GATase_2_dom"/>
</dbReference>
<evidence type="ECO:0000259" key="11">
    <source>
        <dbReference type="PROSITE" id="PS51278"/>
    </source>
</evidence>
<dbReference type="Pfam" id="PF00733">
    <property type="entry name" value="Asn_synthase"/>
    <property type="match status" value="1"/>
</dbReference>
<evidence type="ECO:0000256" key="10">
    <source>
        <dbReference type="PIRSR" id="PIRSR001589-3"/>
    </source>
</evidence>
<feature type="domain" description="Glutamine amidotransferase type-2" evidence="11">
    <location>
        <begin position="2"/>
        <end position="219"/>
    </location>
</feature>
<dbReference type="InterPro" id="IPR001962">
    <property type="entry name" value="Asn_synthase"/>
</dbReference>
<dbReference type="NCBIfam" id="TIGR01536">
    <property type="entry name" value="asn_synth_AEB"/>
    <property type="match status" value="1"/>
</dbReference>
<keyword evidence="8" id="KW-0061">Asparagine biosynthesis</keyword>
<keyword evidence="13" id="KW-1185">Reference proteome</keyword>
<keyword evidence="12" id="KW-0436">Ligase</keyword>
<dbReference type="RefSeq" id="WP_146504367.1">
    <property type="nucleotide sequence ID" value="NZ_SJPG01000001.1"/>
</dbReference>
<dbReference type="GO" id="GO:0004066">
    <property type="term" value="F:asparagine synthase (glutamine-hydrolyzing) activity"/>
    <property type="evidence" value="ECO:0007669"/>
    <property type="project" value="UniProtKB-EC"/>
</dbReference>
<protein>
    <recommendedName>
        <fullName evidence="3">asparagine synthase (glutamine-hydrolyzing)</fullName>
        <ecNumber evidence="3">6.3.5.4</ecNumber>
    </recommendedName>
</protein>
<comment type="similarity">
    <text evidence="2">Belongs to the asparagine synthetase family.</text>
</comment>
<comment type="catalytic activity">
    <reaction evidence="7">
        <text>L-aspartate + L-glutamine + ATP + H2O = L-asparagine + L-glutamate + AMP + diphosphate + H(+)</text>
        <dbReference type="Rhea" id="RHEA:12228"/>
        <dbReference type="ChEBI" id="CHEBI:15377"/>
        <dbReference type="ChEBI" id="CHEBI:15378"/>
        <dbReference type="ChEBI" id="CHEBI:29985"/>
        <dbReference type="ChEBI" id="CHEBI:29991"/>
        <dbReference type="ChEBI" id="CHEBI:30616"/>
        <dbReference type="ChEBI" id="CHEBI:33019"/>
        <dbReference type="ChEBI" id="CHEBI:58048"/>
        <dbReference type="ChEBI" id="CHEBI:58359"/>
        <dbReference type="ChEBI" id="CHEBI:456215"/>
        <dbReference type="EC" id="6.3.5.4"/>
    </reaction>
</comment>
<dbReference type="SUPFAM" id="SSF52402">
    <property type="entry name" value="Adenine nucleotide alpha hydrolases-like"/>
    <property type="match status" value="1"/>
</dbReference>
<gene>
    <name evidence="12" type="primary">asnB_3</name>
    <name evidence="12" type="ORF">Pan54_32620</name>
</gene>
<reference evidence="12 13" key="1">
    <citation type="submission" date="2019-02" db="EMBL/GenBank/DDBJ databases">
        <title>Deep-cultivation of Planctomycetes and their phenomic and genomic characterization uncovers novel biology.</title>
        <authorList>
            <person name="Wiegand S."/>
            <person name="Jogler M."/>
            <person name="Boedeker C."/>
            <person name="Pinto D."/>
            <person name="Vollmers J."/>
            <person name="Rivas-Marin E."/>
            <person name="Kohn T."/>
            <person name="Peeters S.H."/>
            <person name="Heuer A."/>
            <person name="Rast P."/>
            <person name="Oberbeckmann S."/>
            <person name="Bunk B."/>
            <person name="Jeske O."/>
            <person name="Meyerdierks A."/>
            <person name="Storesund J.E."/>
            <person name="Kallscheuer N."/>
            <person name="Luecker S."/>
            <person name="Lage O.M."/>
            <person name="Pohl T."/>
            <person name="Merkel B.J."/>
            <person name="Hornburger P."/>
            <person name="Mueller R.-W."/>
            <person name="Bruemmer F."/>
            <person name="Labrenz M."/>
            <person name="Spormann A.M."/>
            <person name="Op Den Camp H."/>
            <person name="Overmann J."/>
            <person name="Amann R."/>
            <person name="Jetten M.S.M."/>
            <person name="Mascher T."/>
            <person name="Medema M.H."/>
            <person name="Devos D.P."/>
            <person name="Kaster A.-K."/>
            <person name="Ovreas L."/>
            <person name="Rohde M."/>
            <person name="Galperin M.Y."/>
            <person name="Jogler C."/>
        </authorList>
    </citation>
    <scope>NUCLEOTIDE SEQUENCE [LARGE SCALE GENOMIC DNA]</scope>
    <source>
        <strain evidence="12 13">Pan54</strain>
    </source>
</reference>
<evidence type="ECO:0000256" key="9">
    <source>
        <dbReference type="PIRSR" id="PIRSR001589-2"/>
    </source>
</evidence>
<comment type="caution">
    <text evidence="12">The sequence shown here is derived from an EMBL/GenBank/DDBJ whole genome shotgun (WGS) entry which is preliminary data.</text>
</comment>
<evidence type="ECO:0000256" key="7">
    <source>
        <dbReference type="ARBA" id="ARBA00048741"/>
    </source>
</evidence>
<dbReference type="GO" id="GO:0006529">
    <property type="term" value="P:asparagine biosynthetic process"/>
    <property type="evidence" value="ECO:0007669"/>
    <property type="project" value="UniProtKB-KW"/>
</dbReference>
<evidence type="ECO:0000256" key="3">
    <source>
        <dbReference type="ARBA" id="ARBA00012737"/>
    </source>
</evidence>
<dbReference type="PANTHER" id="PTHR43284:SF1">
    <property type="entry name" value="ASPARAGINE SYNTHETASE"/>
    <property type="match status" value="1"/>
</dbReference>
<evidence type="ECO:0000256" key="4">
    <source>
        <dbReference type="ARBA" id="ARBA00022741"/>
    </source>
</evidence>
<keyword evidence="8" id="KW-0028">Amino-acid biosynthesis</keyword>
<dbReference type="PIRSF" id="PIRSF001589">
    <property type="entry name" value="Asn_synthetase_glu-h"/>
    <property type="match status" value="1"/>
</dbReference>
<dbReference type="InterPro" id="IPR014729">
    <property type="entry name" value="Rossmann-like_a/b/a_fold"/>
</dbReference>
<keyword evidence="5 9" id="KW-0067">ATP-binding</keyword>
<evidence type="ECO:0000313" key="13">
    <source>
        <dbReference type="Proteomes" id="UP000316095"/>
    </source>
</evidence>
<dbReference type="Gene3D" id="3.60.20.10">
    <property type="entry name" value="Glutamine Phosphoribosylpyrophosphate, subunit 1, domain 1"/>
    <property type="match status" value="1"/>
</dbReference>
<evidence type="ECO:0000256" key="2">
    <source>
        <dbReference type="ARBA" id="ARBA00005752"/>
    </source>
</evidence>
<dbReference type="CDD" id="cd00712">
    <property type="entry name" value="AsnB"/>
    <property type="match status" value="1"/>
</dbReference>
<dbReference type="GO" id="GO:0005524">
    <property type="term" value="F:ATP binding"/>
    <property type="evidence" value="ECO:0007669"/>
    <property type="project" value="UniProtKB-KW"/>
</dbReference>
<dbReference type="CDD" id="cd01991">
    <property type="entry name" value="Asn_synthase_B_C"/>
    <property type="match status" value="1"/>
</dbReference>
<name>A0A5C5XHS8_9PLAN</name>
<dbReference type="InterPro" id="IPR051786">
    <property type="entry name" value="ASN_synthetase/amidase"/>
</dbReference>
<dbReference type="EC" id="6.3.5.4" evidence="3"/>
<dbReference type="PANTHER" id="PTHR43284">
    <property type="entry name" value="ASPARAGINE SYNTHETASE (GLUTAMINE-HYDROLYZING)"/>
    <property type="match status" value="1"/>
</dbReference>
<dbReference type="GO" id="GO:0005829">
    <property type="term" value="C:cytosol"/>
    <property type="evidence" value="ECO:0007669"/>
    <property type="project" value="TreeGrafter"/>
</dbReference>
<evidence type="ECO:0000313" key="12">
    <source>
        <dbReference type="EMBL" id="TWT62520.1"/>
    </source>
</evidence>
<evidence type="ECO:0000256" key="8">
    <source>
        <dbReference type="PIRSR" id="PIRSR001589-1"/>
    </source>
</evidence>
<dbReference type="SUPFAM" id="SSF56235">
    <property type="entry name" value="N-terminal nucleophile aminohydrolases (Ntn hydrolases)"/>
    <property type="match status" value="1"/>
</dbReference>
<keyword evidence="4 9" id="KW-0547">Nucleotide-binding</keyword>
<feature type="binding site" evidence="9">
    <location>
        <position position="313"/>
    </location>
    <ligand>
        <name>ATP</name>
        <dbReference type="ChEBI" id="CHEBI:30616"/>
    </ligand>
</feature>
<comment type="pathway">
    <text evidence="1">Amino-acid biosynthesis; L-asparagine biosynthesis; L-asparagine from L-aspartate (L-Gln route): step 1/1.</text>
</comment>
<dbReference type="PROSITE" id="PS51278">
    <property type="entry name" value="GATASE_TYPE_2"/>
    <property type="match status" value="1"/>
</dbReference>
<feature type="binding site" evidence="9">
    <location>
        <position position="105"/>
    </location>
    <ligand>
        <name>L-glutamine</name>
        <dbReference type="ChEBI" id="CHEBI:58359"/>
    </ligand>
</feature>
<dbReference type="Proteomes" id="UP000316095">
    <property type="component" value="Unassembled WGS sequence"/>
</dbReference>
<keyword evidence="6 8" id="KW-0315">Glutamine amidotransferase</keyword>
<dbReference type="AlphaFoldDB" id="A0A5C5XHS8"/>
<organism evidence="12 13">
    <name type="scientific">Rubinisphaera italica</name>
    <dbReference type="NCBI Taxonomy" id="2527969"/>
    <lineage>
        <taxon>Bacteria</taxon>
        <taxon>Pseudomonadati</taxon>
        <taxon>Planctomycetota</taxon>
        <taxon>Planctomycetia</taxon>
        <taxon>Planctomycetales</taxon>
        <taxon>Planctomycetaceae</taxon>
        <taxon>Rubinisphaera</taxon>
    </lineage>
</organism>
<feature type="active site" description="For GATase activity" evidence="8">
    <location>
        <position position="2"/>
    </location>
</feature>
<dbReference type="EMBL" id="SJPG01000001">
    <property type="protein sequence ID" value="TWT62520.1"/>
    <property type="molecule type" value="Genomic_DNA"/>
</dbReference>
<evidence type="ECO:0000256" key="5">
    <source>
        <dbReference type="ARBA" id="ARBA00022840"/>
    </source>
</evidence>